<keyword evidence="1" id="KW-0812">Transmembrane</keyword>
<evidence type="ECO:0000256" key="1">
    <source>
        <dbReference type="SAM" id="Phobius"/>
    </source>
</evidence>
<reference evidence="2 3" key="1">
    <citation type="submission" date="2020-08" db="EMBL/GenBank/DDBJ databases">
        <title>Genomic Encyclopedia of Type Strains, Phase IV (KMG-IV): sequencing the most valuable type-strain genomes for metagenomic binning, comparative biology and taxonomic classification.</title>
        <authorList>
            <person name="Goeker M."/>
        </authorList>
    </citation>
    <scope>NUCLEOTIDE SEQUENCE [LARGE SCALE GENOMIC DNA]</scope>
    <source>
        <strain evidence="2 3">DSM 21255</strain>
    </source>
</reference>
<keyword evidence="3" id="KW-1185">Reference proteome</keyword>
<evidence type="ECO:0000313" key="2">
    <source>
        <dbReference type="EMBL" id="MBB6477527.1"/>
    </source>
</evidence>
<dbReference type="Gene3D" id="2.170.120.40">
    <property type="entry name" value="YbbR-like domain"/>
    <property type="match status" value="2"/>
</dbReference>
<organism evidence="2 3">
    <name type="scientific">Negativicoccus succinicivorans</name>
    <dbReference type="NCBI Taxonomy" id="620903"/>
    <lineage>
        <taxon>Bacteria</taxon>
        <taxon>Bacillati</taxon>
        <taxon>Bacillota</taxon>
        <taxon>Negativicutes</taxon>
        <taxon>Veillonellales</taxon>
        <taxon>Veillonellaceae</taxon>
        <taxon>Negativicoccus</taxon>
    </lineage>
</organism>
<dbReference type="EMBL" id="JACHHI010000002">
    <property type="protein sequence ID" value="MBB6477527.1"/>
    <property type="molecule type" value="Genomic_DNA"/>
</dbReference>
<sequence>MRKWLGGNWTAKLICFFVAVFLWVFIMNEQNPLVESSYELPVEVTHLNTSLVALDAPQSVHVKLRMQRNTMLQLRESDMKAVLDMTDANIGKNENMMLQLILPPGAEVMEQKPLNFTVNVDEMASKTIQVTAKVTGDPTDDHGGAVTAITPNVVTITGPSSLVSQVKTAQTVIHTTGRKADFDIVAAVALYDAQGNKVDGVTLAPENVLVKMKLTPLRVEKTLPLAVQTSGAPASGWRVDAIEIKPREVTLAGEKSQLDALSAWQLPAISVSGEAGEVIRQVEIPVPSNGTATPETAMVRVILKEE</sequence>
<feature type="transmembrane region" description="Helical" evidence="1">
    <location>
        <begin position="9"/>
        <end position="27"/>
    </location>
</feature>
<dbReference type="RefSeq" id="WP_159823064.1">
    <property type="nucleotide sequence ID" value="NZ_CABWNB010000003.1"/>
</dbReference>
<keyword evidence="1" id="KW-1133">Transmembrane helix</keyword>
<gene>
    <name evidence="2" type="ORF">HNR45_000557</name>
</gene>
<dbReference type="Pfam" id="PF07949">
    <property type="entry name" value="YbbR"/>
    <property type="match status" value="2"/>
</dbReference>
<dbReference type="PANTHER" id="PTHR37804:SF1">
    <property type="entry name" value="CDAA REGULATORY PROTEIN CDAR"/>
    <property type="match status" value="1"/>
</dbReference>
<dbReference type="PANTHER" id="PTHR37804">
    <property type="entry name" value="CDAA REGULATORY PROTEIN CDAR"/>
    <property type="match status" value="1"/>
</dbReference>
<comment type="caution">
    <text evidence="2">The sequence shown here is derived from an EMBL/GenBank/DDBJ whole genome shotgun (WGS) entry which is preliminary data.</text>
</comment>
<keyword evidence="1" id="KW-0472">Membrane</keyword>
<dbReference type="InterPro" id="IPR012505">
    <property type="entry name" value="YbbR"/>
</dbReference>
<evidence type="ECO:0000313" key="3">
    <source>
        <dbReference type="Proteomes" id="UP000591941"/>
    </source>
</evidence>
<proteinExistence type="predicted"/>
<dbReference type="InterPro" id="IPR053154">
    <property type="entry name" value="c-di-AMP_regulator"/>
</dbReference>
<dbReference type="Proteomes" id="UP000591941">
    <property type="component" value="Unassembled WGS sequence"/>
</dbReference>
<name>A0A841R331_9FIRM</name>
<dbReference type="Gene3D" id="2.170.120.30">
    <property type="match status" value="1"/>
</dbReference>
<accession>A0A841R331</accession>
<dbReference type="GeneID" id="93485830"/>
<dbReference type="AlphaFoldDB" id="A0A841R331"/>
<dbReference type="OrthoDB" id="9814149at2"/>
<protein>
    <submittedName>
        <fullName evidence="2">YbbR domain-containing protein</fullName>
    </submittedName>
</protein>